<evidence type="ECO:0000313" key="2">
    <source>
        <dbReference type="EMBL" id="GFC54521.1"/>
    </source>
</evidence>
<feature type="non-terminal residue" evidence="2">
    <location>
        <position position="1"/>
    </location>
</feature>
<evidence type="ECO:0000256" key="1">
    <source>
        <dbReference type="SAM" id="MobiDB-lite"/>
    </source>
</evidence>
<reference evidence="2" key="1">
    <citation type="journal article" date="2019" name="Sci. Rep.">
        <title>Draft genome of Tanacetum cinerariifolium, the natural source of mosquito coil.</title>
        <authorList>
            <person name="Yamashiro T."/>
            <person name="Shiraishi A."/>
            <person name="Satake H."/>
            <person name="Nakayama K."/>
        </authorList>
    </citation>
    <scope>NUCLEOTIDE SEQUENCE</scope>
</reference>
<name>A0A699Q435_TANCI</name>
<comment type="caution">
    <text evidence="2">The sequence shown here is derived from an EMBL/GenBank/DDBJ whole genome shotgun (WGS) entry which is preliminary data.</text>
</comment>
<accession>A0A699Q435</accession>
<protein>
    <submittedName>
        <fullName evidence="2">Uncharacterized protein</fullName>
    </submittedName>
</protein>
<feature type="compositionally biased region" description="Polar residues" evidence="1">
    <location>
        <begin position="63"/>
        <end position="81"/>
    </location>
</feature>
<feature type="region of interest" description="Disordered" evidence="1">
    <location>
        <begin position="34"/>
        <end position="81"/>
    </location>
</feature>
<organism evidence="2">
    <name type="scientific">Tanacetum cinerariifolium</name>
    <name type="common">Dalmatian daisy</name>
    <name type="synonym">Chrysanthemum cinerariifolium</name>
    <dbReference type="NCBI Taxonomy" id="118510"/>
    <lineage>
        <taxon>Eukaryota</taxon>
        <taxon>Viridiplantae</taxon>
        <taxon>Streptophyta</taxon>
        <taxon>Embryophyta</taxon>
        <taxon>Tracheophyta</taxon>
        <taxon>Spermatophyta</taxon>
        <taxon>Magnoliopsida</taxon>
        <taxon>eudicotyledons</taxon>
        <taxon>Gunneridae</taxon>
        <taxon>Pentapetalae</taxon>
        <taxon>asterids</taxon>
        <taxon>campanulids</taxon>
        <taxon>Asterales</taxon>
        <taxon>Asteraceae</taxon>
        <taxon>Asteroideae</taxon>
        <taxon>Anthemideae</taxon>
        <taxon>Anthemidinae</taxon>
        <taxon>Tanacetum</taxon>
    </lineage>
</organism>
<dbReference type="AlphaFoldDB" id="A0A699Q435"/>
<dbReference type="EMBL" id="BKCJ010961550">
    <property type="protein sequence ID" value="GFC54521.1"/>
    <property type="molecule type" value="Genomic_DNA"/>
</dbReference>
<gene>
    <name evidence="2" type="ORF">Tci_826491</name>
</gene>
<proteinExistence type="predicted"/>
<sequence>DMQTPLLSNAKSSKFNVVDTISFNIDETLKFADGSSKGNEINEYGEGGSKEIESGGGDSESENVQSSTLMITTMGRQKQKE</sequence>